<evidence type="ECO:0000256" key="2">
    <source>
        <dbReference type="ARBA" id="ARBA00023239"/>
    </source>
</evidence>
<dbReference type="PANTHER" id="PTHR45627:SF26">
    <property type="entry name" value="ADENYLATE CYCLASE TYPE 1"/>
    <property type="match status" value="1"/>
</dbReference>
<keyword evidence="3" id="KW-1133">Transmembrane helix</keyword>
<evidence type="ECO:0008006" key="6">
    <source>
        <dbReference type="Google" id="ProtNLM"/>
    </source>
</evidence>
<dbReference type="PANTHER" id="PTHR45627">
    <property type="entry name" value="ADENYLATE CYCLASE TYPE 1"/>
    <property type="match status" value="1"/>
</dbReference>
<evidence type="ECO:0000256" key="3">
    <source>
        <dbReference type="SAM" id="Phobius"/>
    </source>
</evidence>
<dbReference type="Proteomes" id="UP000410492">
    <property type="component" value="Unassembled WGS sequence"/>
</dbReference>
<accession>A0A653BJ52</accession>
<feature type="non-terminal residue" evidence="4">
    <location>
        <position position="180"/>
    </location>
</feature>
<keyword evidence="1" id="KW-0547">Nucleotide-binding</keyword>
<feature type="transmembrane region" description="Helical" evidence="3">
    <location>
        <begin position="20"/>
        <end position="37"/>
    </location>
</feature>
<name>A0A653BJ52_CALMS</name>
<keyword evidence="2" id="KW-0456">Lyase</keyword>
<dbReference type="OrthoDB" id="2107370at2759"/>
<evidence type="ECO:0000256" key="1">
    <source>
        <dbReference type="ARBA" id="ARBA00022741"/>
    </source>
</evidence>
<proteinExistence type="predicted"/>
<dbReference type="GO" id="GO:0000166">
    <property type="term" value="F:nucleotide binding"/>
    <property type="evidence" value="ECO:0007669"/>
    <property type="project" value="UniProtKB-KW"/>
</dbReference>
<keyword evidence="3" id="KW-0812">Transmembrane</keyword>
<organism evidence="4 5">
    <name type="scientific">Callosobruchus maculatus</name>
    <name type="common">Southern cowpea weevil</name>
    <name type="synonym">Pulse bruchid</name>
    <dbReference type="NCBI Taxonomy" id="64391"/>
    <lineage>
        <taxon>Eukaryota</taxon>
        <taxon>Metazoa</taxon>
        <taxon>Ecdysozoa</taxon>
        <taxon>Arthropoda</taxon>
        <taxon>Hexapoda</taxon>
        <taxon>Insecta</taxon>
        <taxon>Pterygota</taxon>
        <taxon>Neoptera</taxon>
        <taxon>Endopterygota</taxon>
        <taxon>Coleoptera</taxon>
        <taxon>Polyphaga</taxon>
        <taxon>Cucujiformia</taxon>
        <taxon>Chrysomeloidea</taxon>
        <taxon>Chrysomelidae</taxon>
        <taxon>Bruchinae</taxon>
        <taxon>Bruchini</taxon>
        <taxon>Callosobruchus</taxon>
    </lineage>
</organism>
<dbReference type="EMBL" id="CAACVG010001479">
    <property type="protein sequence ID" value="VEN35344.1"/>
    <property type="molecule type" value="Genomic_DNA"/>
</dbReference>
<dbReference type="GO" id="GO:0006171">
    <property type="term" value="P:cAMP biosynthetic process"/>
    <property type="evidence" value="ECO:0007669"/>
    <property type="project" value="TreeGrafter"/>
</dbReference>
<evidence type="ECO:0000313" key="4">
    <source>
        <dbReference type="EMBL" id="VEN35344.1"/>
    </source>
</evidence>
<dbReference type="GO" id="GO:0007189">
    <property type="term" value="P:adenylate cyclase-activating G protein-coupled receptor signaling pathway"/>
    <property type="evidence" value="ECO:0007669"/>
    <property type="project" value="TreeGrafter"/>
</dbReference>
<dbReference type="GO" id="GO:0005886">
    <property type="term" value="C:plasma membrane"/>
    <property type="evidence" value="ECO:0007669"/>
    <property type="project" value="TreeGrafter"/>
</dbReference>
<keyword evidence="3" id="KW-0472">Membrane</keyword>
<feature type="transmembrane region" description="Helical" evidence="3">
    <location>
        <begin position="98"/>
        <end position="116"/>
    </location>
</feature>
<dbReference type="GO" id="GO:0004016">
    <property type="term" value="F:adenylate cyclase activity"/>
    <property type="evidence" value="ECO:0007669"/>
    <property type="project" value="TreeGrafter"/>
</dbReference>
<gene>
    <name evidence="4" type="ORF">CALMAC_LOCUS1270</name>
</gene>
<dbReference type="AlphaFoldDB" id="A0A653BJ52"/>
<feature type="transmembrane region" description="Helical" evidence="3">
    <location>
        <begin position="128"/>
        <end position="149"/>
    </location>
</feature>
<feature type="transmembrane region" description="Helical" evidence="3">
    <location>
        <begin position="70"/>
        <end position="91"/>
    </location>
</feature>
<reference evidence="4 5" key="1">
    <citation type="submission" date="2019-01" db="EMBL/GenBank/DDBJ databases">
        <authorList>
            <person name="Sayadi A."/>
        </authorList>
    </citation>
    <scope>NUCLEOTIDE SEQUENCE [LARGE SCALE GENOMIC DNA]</scope>
</reference>
<evidence type="ECO:0000313" key="5">
    <source>
        <dbReference type="Proteomes" id="UP000410492"/>
    </source>
</evidence>
<sequence length="180" mass="20554">MLLLAVRLRWILWDVSQSFVLRLAITMFTIILVYTVAQVNVFTCLPDSTCLPLSTSNVTLDESDHRACPLPQYIVLSCALGYLAVAIFLRLPILLKASLLVIMSTVYVLLIELSHIELFTCYDSRVRSVIPLHVLSVVQVLMFVLAVLLHGRQVEWTARLDFLWQIQANEEKREMDALQH</sequence>
<protein>
    <recommendedName>
        <fullName evidence="6">Adenylate cyclase N-terminal domain-containing protein</fullName>
    </recommendedName>
</protein>
<keyword evidence="5" id="KW-1185">Reference proteome</keyword>